<proteinExistence type="predicted"/>
<dbReference type="EMBL" id="RQGD01000014">
    <property type="protein sequence ID" value="TGL61922.1"/>
    <property type="molecule type" value="Genomic_DNA"/>
</dbReference>
<gene>
    <name evidence="1" type="ORF">EHQ58_04770</name>
</gene>
<protein>
    <submittedName>
        <fullName evidence="1">Uncharacterized protein</fullName>
    </submittedName>
</protein>
<comment type="caution">
    <text evidence="1">The sequence shown here is derived from an EMBL/GenBank/DDBJ whole genome shotgun (WGS) entry which is preliminary data.</text>
</comment>
<sequence>MIDFSGTYLFSESSSYEGIKDSYKLSLVVTNFFHYSGSVSQQTLPFGAATAGEGDKQEWKVTGQRNMGNLLEINVTGKGKYLLSKTEKGINWAFTGRPEDWHL</sequence>
<name>A0A4R9K8D2_9LEPT</name>
<organism evidence="1 2">
    <name type="scientific">Leptospira ognonensis</name>
    <dbReference type="NCBI Taxonomy" id="2484945"/>
    <lineage>
        <taxon>Bacteria</taxon>
        <taxon>Pseudomonadati</taxon>
        <taxon>Spirochaetota</taxon>
        <taxon>Spirochaetia</taxon>
        <taxon>Leptospirales</taxon>
        <taxon>Leptospiraceae</taxon>
        <taxon>Leptospira</taxon>
    </lineage>
</organism>
<evidence type="ECO:0000313" key="1">
    <source>
        <dbReference type="EMBL" id="TGL61922.1"/>
    </source>
</evidence>
<dbReference type="Proteomes" id="UP000297693">
    <property type="component" value="Unassembled WGS sequence"/>
</dbReference>
<reference evidence="1" key="1">
    <citation type="journal article" date="2019" name="PLoS Negl. Trop. Dis.">
        <title>Revisiting the worldwide diversity of Leptospira species in the environment.</title>
        <authorList>
            <person name="Vincent A.T."/>
            <person name="Schiettekatte O."/>
            <person name="Bourhy P."/>
            <person name="Veyrier F.J."/>
            <person name="Picardeau M."/>
        </authorList>
    </citation>
    <scope>NUCLEOTIDE SEQUENCE [LARGE SCALE GENOMIC DNA]</scope>
    <source>
        <strain evidence="1">201702476</strain>
    </source>
</reference>
<dbReference type="AlphaFoldDB" id="A0A4R9K8D2"/>
<keyword evidence="2" id="KW-1185">Reference proteome</keyword>
<evidence type="ECO:0000313" key="2">
    <source>
        <dbReference type="Proteomes" id="UP000297693"/>
    </source>
</evidence>
<dbReference type="RefSeq" id="WP_135622670.1">
    <property type="nucleotide sequence ID" value="NZ_RQGD01000014.1"/>
</dbReference>
<accession>A0A4R9K8D2</accession>